<feature type="domain" description="CHAT" evidence="1">
    <location>
        <begin position="26"/>
        <end position="91"/>
    </location>
</feature>
<protein>
    <recommendedName>
        <fullName evidence="1">CHAT domain-containing protein</fullName>
    </recommendedName>
</protein>
<organism evidence="2 3">
    <name type="scientific">Letharia columbiana</name>
    <dbReference type="NCBI Taxonomy" id="112416"/>
    <lineage>
        <taxon>Eukaryota</taxon>
        <taxon>Fungi</taxon>
        <taxon>Dikarya</taxon>
        <taxon>Ascomycota</taxon>
        <taxon>Pezizomycotina</taxon>
        <taxon>Lecanoromycetes</taxon>
        <taxon>OSLEUM clade</taxon>
        <taxon>Lecanoromycetidae</taxon>
        <taxon>Lecanorales</taxon>
        <taxon>Lecanorineae</taxon>
        <taxon>Parmeliaceae</taxon>
        <taxon>Letharia</taxon>
    </lineage>
</organism>
<dbReference type="Pfam" id="PF12770">
    <property type="entry name" value="CHAT"/>
    <property type="match status" value="1"/>
</dbReference>
<comment type="caution">
    <text evidence="2">The sequence shown here is derived from an EMBL/GenBank/DDBJ whole genome shotgun (WGS) entry which is preliminary data.</text>
</comment>
<dbReference type="EMBL" id="JACCJC010000004">
    <property type="protein sequence ID" value="KAF6240134.1"/>
    <property type="molecule type" value="Genomic_DNA"/>
</dbReference>
<dbReference type="InterPro" id="IPR024983">
    <property type="entry name" value="CHAT_dom"/>
</dbReference>
<keyword evidence="3" id="KW-1185">Reference proteome</keyword>
<evidence type="ECO:0000313" key="2">
    <source>
        <dbReference type="EMBL" id="KAF6240134.1"/>
    </source>
</evidence>
<dbReference type="AlphaFoldDB" id="A0A8H6L8Y5"/>
<sequence>MTETDTMRSVINAHFDTCVLREPYTSEVINHLESCTIAHIASHGETDNLAPMKSQLLFRDYGKETLSVQTLSEAHFQRCQLVYLSACETTVNQDAQLLDEGITFLVGSRGLVFRIRYRHGGQYWTTNALM</sequence>
<evidence type="ECO:0000313" key="3">
    <source>
        <dbReference type="Proteomes" id="UP000578531"/>
    </source>
</evidence>
<dbReference type="Proteomes" id="UP000578531">
    <property type="component" value="Unassembled WGS sequence"/>
</dbReference>
<dbReference type="GeneID" id="59283418"/>
<dbReference type="RefSeq" id="XP_037169403.1">
    <property type="nucleotide sequence ID" value="XM_037303681.1"/>
</dbReference>
<evidence type="ECO:0000259" key="1">
    <source>
        <dbReference type="Pfam" id="PF12770"/>
    </source>
</evidence>
<gene>
    <name evidence="2" type="ORF">HO173_001744</name>
</gene>
<dbReference type="OrthoDB" id="9991317at2759"/>
<accession>A0A8H6L8Y5</accession>
<reference evidence="2 3" key="1">
    <citation type="journal article" date="2020" name="Genomics">
        <title>Complete, high-quality genomes from long-read metagenomic sequencing of two wolf lichen thalli reveals enigmatic genome architecture.</title>
        <authorList>
            <person name="McKenzie S.K."/>
            <person name="Walston R.F."/>
            <person name="Allen J.L."/>
        </authorList>
    </citation>
    <scope>NUCLEOTIDE SEQUENCE [LARGE SCALE GENOMIC DNA]</scope>
    <source>
        <strain evidence="2">WasteWater2</strain>
    </source>
</reference>
<proteinExistence type="predicted"/>
<name>A0A8H6L8Y5_9LECA</name>